<accession>A0A0C3DIF9</accession>
<reference evidence="1 2" key="1">
    <citation type="submission" date="2014-04" db="EMBL/GenBank/DDBJ databases">
        <authorList>
            <consortium name="DOE Joint Genome Institute"/>
            <person name="Kuo A."/>
            <person name="Kohler A."/>
            <person name="Nagy L.G."/>
            <person name="Floudas D."/>
            <person name="Copeland A."/>
            <person name="Barry K.W."/>
            <person name="Cichocki N."/>
            <person name="Veneault-Fourrey C."/>
            <person name="LaButti K."/>
            <person name="Lindquist E.A."/>
            <person name="Lipzen A."/>
            <person name="Lundell T."/>
            <person name="Morin E."/>
            <person name="Murat C."/>
            <person name="Sun H."/>
            <person name="Tunlid A."/>
            <person name="Henrissat B."/>
            <person name="Grigoriev I.V."/>
            <person name="Hibbett D.S."/>
            <person name="Martin F."/>
            <person name="Nordberg H.P."/>
            <person name="Cantor M.N."/>
            <person name="Hua S.X."/>
        </authorList>
    </citation>
    <scope>NUCLEOTIDE SEQUENCE [LARGE SCALE GENOMIC DNA]</scope>
    <source>
        <strain evidence="1 2">Foug A</strain>
    </source>
</reference>
<organism evidence="1 2">
    <name type="scientific">Scleroderma citrinum Foug A</name>
    <dbReference type="NCBI Taxonomy" id="1036808"/>
    <lineage>
        <taxon>Eukaryota</taxon>
        <taxon>Fungi</taxon>
        <taxon>Dikarya</taxon>
        <taxon>Basidiomycota</taxon>
        <taxon>Agaricomycotina</taxon>
        <taxon>Agaricomycetes</taxon>
        <taxon>Agaricomycetidae</taxon>
        <taxon>Boletales</taxon>
        <taxon>Sclerodermatineae</taxon>
        <taxon>Sclerodermataceae</taxon>
        <taxon>Scleroderma</taxon>
    </lineage>
</organism>
<proteinExistence type="predicted"/>
<sequence>MDRSKVIQTGVSKLSDLRTPLGINLCRNSEIWSCWYTYVPQACSINRYATLVSPRSIWSFTCCEYSNADKRYFSNESIPLSRFCDIDWVLPLPALVPRKAAFSVGFRGM</sequence>
<dbReference type="InParanoid" id="A0A0C3DIF9"/>
<reference evidence="2" key="2">
    <citation type="submission" date="2015-01" db="EMBL/GenBank/DDBJ databases">
        <title>Evolutionary Origins and Diversification of the Mycorrhizal Mutualists.</title>
        <authorList>
            <consortium name="DOE Joint Genome Institute"/>
            <consortium name="Mycorrhizal Genomics Consortium"/>
            <person name="Kohler A."/>
            <person name="Kuo A."/>
            <person name="Nagy L.G."/>
            <person name="Floudas D."/>
            <person name="Copeland A."/>
            <person name="Barry K.W."/>
            <person name="Cichocki N."/>
            <person name="Veneault-Fourrey C."/>
            <person name="LaButti K."/>
            <person name="Lindquist E.A."/>
            <person name="Lipzen A."/>
            <person name="Lundell T."/>
            <person name="Morin E."/>
            <person name="Murat C."/>
            <person name="Riley R."/>
            <person name="Ohm R."/>
            <person name="Sun H."/>
            <person name="Tunlid A."/>
            <person name="Henrissat B."/>
            <person name="Grigoriev I.V."/>
            <person name="Hibbett D.S."/>
            <person name="Martin F."/>
        </authorList>
    </citation>
    <scope>NUCLEOTIDE SEQUENCE [LARGE SCALE GENOMIC DNA]</scope>
    <source>
        <strain evidence="2">Foug A</strain>
    </source>
</reference>
<evidence type="ECO:0000313" key="1">
    <source>
        <dbReference type="EMBL" id="KIM60495.1"/>
    </source>
</evidence>
<name>A0A0C3DIF9_9AGAM</name>
<gene>
    <name evidence="1" type="ORF">SCLCIDRAFT_1216776</name>
</gene>
<dbReference type="Proteomes" id="UP000053989">
    <property type="component" value="Unassembled WGS sequence"/>
</dbReference>
<dbReference type="AlphaFoldDB" id="A0A0C3DIF9"/>
<dbReference type="HOGENOM" id="CLU_2185510_0_0_1"/>
<protein>
    <submittedName>
        <fullName evidence="1">Uncharacterized protein</fullName>
    </submittedName>
</protein>
<evidence type="ECO:0000313" key="2">
    <source>
        <dbReference type="Proteomes" id="UP000053989"/>
    </source>
</evidence>
<keyword evidence="2" id="KW-1185">Reference proteome</keyword>
<dbReference type="EMBL" id="KN822061">
    <property type="protein sequence ID" value="KIM60495.1"/>
    <property type="molecule type" value="Genomic_DNA"/>
</dbReference>